<evidence type="ECO:0000313" key="1">
    <source>
        <dbReference type="EMBL" id="KAJ1369607.1"/>
    </source>
</evidence>
<dbReference type="Proteomes" id="UP001196413">
    <property type="component" value="Unassembled WGS sequence"/>
</dbReference>
<organism evidence="1 2">
    <name type="scientific">Parelaphostrongylus tenuis</name>
    <name type="common">Meningeal worm</name>
    <dbReference type="NCBI Taxonomy" id="148309"/>
    <lineage>
        <taxon>Eukaryota</taxon>
        <taxon>Metazoa</taxon>
        <taxon>Ecdysozoa</taxon>
        <taxon>Nematoda</taxon>
        <taxon>Chromadorea</taxon>
        <taxon>Rhabditida</taxon>
        <taxon>Rhabditina</taxon>
        <taxon>Rhabditomorpha</taxon>
        <taxon>Strongyloidea</taxon>
        <taxon>Metastrongylidae</taxon>
        <taxon>Parelaphostrongylus</taxon>
    </lineage>
</organism>
<comment type="caution">
    <text evidence="1">The sequence shown here is derived from an EMBL/GenBank/DDBJ whole genome shotgun (WGS) entry which is preliminary data.</text>
</comment>
<evidence type="ECO:0000313" key="2">
    <source>
        <dbReference type="Proteomes" id="UP001196413"/>
    </source>
</evidence>
<accession>A0AAD5WGS5</accession>
<reference evidence="1" key="1">
    <citation type="submission" date="2021-06" db="EMBL/GenBank/DDBJ databases">
        <title>Parelaphostrongylus tenuis whole genome reference sequence.</title>
        <authorList>
            <person name="Garwood T.J."/>
            <person name="Larsen P.A."/>
            <person name="Fountain-Jones N.M."/>
            <person name="Garbe J.R."/>
            <person name="Macchietto M.G."/>
            <person name="Kania S.A."/>
            <person name="Gerhold R.W."/>
            <person name="Richards J.E."/>
            <person name="Wolf T.M."/>
        </authorList>
    </citation>
    <scope>NUCLEOTIDE SEQUENCE</scope>
    <source>
        <strain evidence="1">MNPRO001-30</strain>
        <tissue evidence="1">Meninges</tissue>
    </source>
</reference>
<keyword evidence="2" id="KW-1185">Reference proteome</keyword>
<dbReference type="EMBL" id="JAHQIW010006618">
    <property type="protein sequence ID" value="KAJ1369607.1"/>
    <property type="molecule type" value="Genomic_DNA"/>
</dbReference>
<dbReference type="AlphaFoldDB" id="A0AAD5WGS5"/>
<proteinExistence type="predicted"/>
<gene>
    <name evidence="1" type="ORF">KIN20_031096</name>
</gene>
<name>A0AAD5WGS5_PARTN</name>
<protein>
    <submittedName>
        <fullName evidence="1">Uncharacterized protein</fullName>
    </submittedName>
</protein>
<sequence length="125" mass="13381">MISLLVTISPVLGCGLMPAGQASTRTFTVTAFTTLPVAMVYTSAANSVKVSGIPTSQAAAKAFVERLVMQTVFDVLESQARSALLPDAVISTILGQLEVRVRYEPLNCKNLIVTLADQTMREYSI</sequence>